<dbReference type="Pfam" id="PF07705">
    <property type="entry name" value="CARDB"/>
    <property type="match status" value="1"/>
</dbReference>
<keyword evidence="2" id="KW-0479">Metal-binding</keyword>
<evidence type="ECO:0000313" key="7">
    <source>
        <dbReference type="EMBL" id="PWK49320.1"/>
    </source>
</evidence>
<evidence type="ECO:0000256" key="1">
    <source>
        <dbReference type="ARBA" id="ARBA00022670"/>
    </source>
</evidence>
<comment type="caution">
    <text evidence="7">The sequence shown here is derived from an EMBL/GenBank/DDBJ whole genome shotgun (WGS) entry which is preliminary data.</text>
</comment>
<reference evidence="7 8" key="1">
    <citation type="submission" date="2018-05" db="EMBL/GenBank/DDBJ databases">
        <title>Genomic Encyclopedia of Type Strains, Phase IV (KMG-IV): sequencing the most valuable type-strain genomes for metagenomic binning, comparative biology and taxonomic classification.</title>
        <authorList>
            <person name="Goeker M."/>
        </authorList>
    </citation>
    <scope>NUCLEOTIDE SEQUENCE [LARGE SCALE GENOMIC DNA]</scope>
    <source>
        <strain evidence="7 8">DSM 25350</strain>
    </source>
</reference>
<dbReference type="InterPro" id="IPR001818">
    <property type="entry name" value="Pept_M10_metallopeptidase"/>
</dbReference>
<feature type="domain" description="Peptidase M10 metallopeptidase" evidence="5">
    <location>
        <begin position="77"/>
        <end position="211"/>
    </location>
</feature>
<dbReference type="InterPro" id="IPR011635">
    <property type="entry name" value="CARDB"/>
</dbReference>
<evidence type="ECO:0000256" key="3">
    <source>
        <dbReference type="ARBA" id="ARBA00022801"/>
    </source>
</evidence>
<proteinExistence type="predicted"/>
<protein>
    <submittedName>
        <fullName evidence="7">CARDB protein</fullName>
    </submittedName>
</protein>
<dbReference type="AlphaFoldDB" id="A0A316FNR5"/>
<dbReference type="GO" id="GO:0004222">
    <property type="term" value="F:metalloendopeptidase activity"/>
    <property type="evidence" value="ECO:0007669"/>
    <property type="project" value="InterPro"/>
</dbReference>
<accession>A0A316FNR5</accession>
<dbReference type="GO" id="GO:0008270">
    <property type="term" value="F:zinc ion binding"/>
    <property type="evidence" value="ECO:0007669"/>
    <property type="project" value="InterPro"/>
</dbReference>
<dbReference type="GO" id="GO:0031012">
    <property type="term" value="C:extracellular matrix"/>
    <property type="evidence" value="ECO:0007669"/>
    <property type="project" value="InterPro"/>
</dbReference>
<dbReference type="EMBL" id="QGGU01000008">
    <property type="protein sequence ID" value="PWK49320.1"/>
    <property type="molecule type" value="Genomic_DNA"/>
</dbReference>
<dbReference type="Proteomes" id="UP000245790">
    <property type="component" value="Unassembled WGS sequence"/>
</dbReference>
<keyword evidence="4" id="KW-0862">Zinc</keyword>
<dbReference type="Pfam" id="PF00413">
    <property type="entry name" value="Peptidase_M10"/>
    <property type="match status" value="1"/>
</dbReference>
<evidence type="ECO:0000256" key="4">
    <source>
        <dbReference type="ARBA" id="ARBA00022833"/>
    </source>
</evidence>
<keyword evidence="8" id="KW-1185">Reference proteome</keyword>
<organism evidence="7 8">
    <name type="scientific">Pleionea mediterranea</name>
    <dbReference type="NCBI Taxonomy" id="523701"/>
    <lineage>
        <taxon>Bacteria</taxon>
        <taxon>Pseudomonadati</taxon>
        <taxon>Pseudomonadota</taxon>
        <taxon>Gammaproteobacteria</taxon>
        <taxon>Oceanospirillales</taxon>
        <taxon>Pleioneaceae</taxon>
        <taxon>Pleionea</taxon>
    </lineage>
</organism>
<name>A0A316FNR5_9GAMM</name>
<evidence type="ECO:0000313" key="8">
    <source>
        <dbReference type="Proteomes" id="UP000245790"/>
    </source>
</evidence>
<evidence type="ECO:0000256" key="2">
    <source>
        <dbReference type="ARBA" id="ARBA00022723"/>
    </source>
</evidence>
<keyword evidence="3" id="KW-0378">Hydrolase</keyword>
<dbReference type="Gene3D" id="2.60.40.10">
    <property type="entry name" value="Immunoglobulins"/>
    <property type="match status" value="1"/>
</dbReference>
<feature type="domain" description="CARDB" evidence="6">
    <location>
        <begin position="262"/>
        <end position="358"/>
    </location>
</feature>
<dbReference type="Gene3D" id="3.40.390.10">
    <property type="entry name" value="Collagenase (Catalytic Domain)"/>
    <property type="match status" value="1"/>
</dbReference>
<dbReference type="InterPro" id="IPR024079">
    <property type="entry name" value="MetalloPept_cat_dom_sf"/>
</dbReference>
<gene>
    <name evidence="7" type="ORF">C8D97_108230</name>
</gene>
<evidence type="ECO:0000259" key="5">
    <source>
        <dbReference type="Pfam" id="PF00413"/>
    </source>
</evidence>
<dbReference type="RefSeq" id="WP_109764110.1">
    <property type="nucleotide sequence ID" value="NZ_QGGU01000008.1"/>
</dbReference>
<keyword evidence="1" id="KW-0645">Protease</keyword>
<dbReference type="SUPFAM" id="SSF55486">
    <property type="entry name" value="Metalloproteases ('zincins'), catalytic domain"/>
    <property type="match status" value="1"/>
</dbReference>
<dbReference type="GO" id="GO:0006508">
    <property type="term" value="P:proteolysis"/>
    <property type="evidence" value="ECO:0007669"/>
    <property type="project" value="UniProtKB-KW"/>
</dbReference>
<evidence type="ECO:0000259" key="6">
    <source>
        <dbReference type="Pfam" id="PF07705"/>
    </source>
</evidence>
<dbReference type="InterPro" id="IPR013783">
    <property type="entry name" value="Ig-like_fold"/>
</dbReference>
<sequence>MKQLISIAIVLGSLTYIQSTEAASWRTCSGNKIKWDSNTVTMRASNVSFPSGSSYRSALQTVISRVNDNPSKFNFNLSTGDTSVGFDNGQNETWFTNDSDALDGAPAVAFSWTHCYWLFGWRHGIDEVDVVFNNNVTYTSSSNKSALNTYGGSARPFRTTATHEFGHALGLLHENRYYNIMGQDWDFIHANGNSTRAYLGEDAANGAVILYGTTGGYMEDVSLSHHKYLGTSGEYSRHQPTRLYNSSGGNLSRFGNSGEWVYRVNKGQTVRLELTAENNGKSYQSPAVGYYVSTNNYISTGDRRIGTGSLGLGRNIPYTFQRTLTIPSNLNSGQYYWLGAVIDYNGAISESSGVNNATYVRIYVNY</sequence>
<dbReference type="OrthoDB" id="574310at2"/>